<gene>
    <name evidence="1" type="ORF">CSSPJE1EN2_LOCUS2021</name>
</gene>
<name>A0ABP1A933_9BRYO</name>
<keyword evidence="2" id="KW-1185">Reference proteome</keyword>
<protein>
    <submittedName>
        <fullName evidence="1">Uncharacterized protein</fullName>
    </submittedName>
</protein>
<dbReference type="Proteomes" id="UP001497522">
    <property type="component" value="Chromosome 10"/>
</dbReference>
<evidence type="ECO:0000313" key="1">
    <source>
        <dbReference type="EMBL" id="CAK9859026.1"/>
    </source>
</evidence>
<proteinExistence type="predicted"/>
<evidence type="ECO:0000313" key="2">
    <source>
        <dbReference type="Proteomes" id="UP001497522"/>
    </source>
</evidence>
<sequence>MWKHHGDDAWVIWGVWDVALPLQELEDNPLGGQREKLWCDFFLDPLQWWDHRSKKLGGHKCKMWESQGCLESDVQLNFISRCGLMVHQNIGACEMQARAEGTGSISINATRQYVTRLCYFCGGAECMC</sequence>
<reference evidence="1" key="1">
    <citation type="submission" date="2024-03" db="EMBL/GenBank/DDBJ databases">
        <authorList>
            <consortium name="ELIXIR-Norway"/>
            <consortium name="Elixir Norway"/>
        </authorList>
    </citation>
    <scope>NUCLEOTIDE SEQUENCE</scope>
</reference>
<organism evidence="1 2">
    <name type="scientific">Sphagnum jensenii</name>
    <dbReference type="NCBI Taxonomy" id="128206"/>
    <lineage>
        <taxon>Eukaryota</taxon>
        <taxon>Viridiplantae</taxon>
        <taxon>Streptophyta</taxon>
        <taxon>Embryophyta</taxon>
        <taxon>Bryophyta</taxon>
        <taxon>Sphagnophytina</taxon>
        <taxon>Sphagnopsida</taxon>
        <taxon>Sphagnales</taxon>
        <taxon>Sphagnaceae</taxon>
        <taxon>Sphagnum</taxon>
    </lineage>
</organism>
<accession>A0ABP1A933</accession>
<dbReference type="EMBL" id="OZ023711">
    <property type="protein sequence ID" value="CAK9859026.1"/>
    <property type="molecule type" value="Genomic_DNA"/>
</dbReference>